<dbReference type="RefSeq" id="WP_390206224.1">
    <property type="nucleotide sequence ID" value="NZ_JBHSZC010000001.1"/>
</dbReference>
<comment type="caution">
    <text evidence="2">The sequence shown here is derived from an EMBL/GenBank/DDBJ whole genome shotgun (WGS) entry which is preliminary data.</text>
</comment>
<evidence type="ECO:0000313" key="3">
    <source>
        <dbReference type="Proteomes" id="UP001596417"/>
    </source>
</evidence>
<evidence type="ECO:0008006" key="4">
    <source>
        <dbReference type="Google" id="ProtNLM"/>
    </source>
</evidence>
<organism evidence="2 3">
    <name type="scientific">Halocatena marina</name>
    <dbReference type="NCBI Taxonomy" id="2934937"/>
    <lineage>
        <taxon>Archaea</taxon>
        <taxon>Methanobacteriati</taxon>
        <taxon>Methanobacteriota</taxon>
        <taxon>Stenosarchaea group</taxon>
        <taxon>Halobacteria</taxon>
        <taxon>Halobacteriales</taxon>
        <taxon>Natronomonadaceae</taxon>
        <taxon>Halocatena</taxon>
    </lineage>
</organism>
<dbReference type="InterPro" id="IPR052384">
    <property type="entry name" value="TMTC_O-mannosyltransferase"/>
</dbReference>
<feature type="transmembrane region" description="Helical" evidence="1">
    <location>
        <begin position="283"/>
        <end position="303"/>
    </location>
</feature>
<feature type="transmembrane region" description="Helical" evidence="1">
    <location>
        <begin position="171"/>
        <end position="198"/>
    </location>
</feature>
<dbReference type="EMBL" id="JBHTAX010000001">
    <property type="protein sequence ID" value="MFC7191526.1"/>
    <property type="molecule type" value="Genomic_DNA"/>
</dbReference>
<feature type="transmembrane region" description="Helical" evidence="1">
    <location>
        <begin position="87"/>
        <end position="107"/>
    </location>
</feature>
<feature type="transmembrane region" description="Helical" evidence="1">
    <location>
        <begin position="119"/>
        <end position="137"/>
    </location>
</feature>
<name>A0ABD5YQH7_9EURY</name>
<dbReference type="Proteomes" id="UP001596417">
    <property type="component" value="Unassembled WGS sequence"/>
</dbReference>
<keyword evidence="3" id="KW-1185">Reference proteome</keyword>
<keyword evidence="1" id="KW-0812">Transmembrane</keyword>
<keyword evidence="1" id="KW-1133">Transmembrane helix</keyword>
<dbReference type="PANTHER" id="PTHR44216:SF3">
    <property type="entry name" value="PROTEIN O-MANNOSYL-TRANSFERASE TMTC2"/>
    <property type="match status" value="1"/>
</dbReference>
<feature type="transmembrane region" description="Helical" evidence="1">
    <location>
        <begin position="7"/>
        <end position="26"/>
    </location>
</feature>
<reference evidence="2 3" key="1">
    <citation type="journal article" date="2019" name="Int. J. Syst. Evol. Microbiol.">
        <title>The Global Catalogue of Microorganisms (GCM) 10K type strain sequencing project: providing services to taxonomists for standard genome sequencing and annotation.</title>
        <authorList>
            <consortium name="The Broad Institute Genomics Platform"/>
            <consortium name="The Broad Institute Genome Sequencing Center for Infectious Disease"/>
            <person name="Wu L."/>
            <person name="Ma J."/>
        </authorList>
    </citation>
    <scope>NUCLEOTIDE SEQUENCE [LARGE SCALE GENOMIC DNA]</scope>
    <source>
        <strain evidence="2 3">RDMS1</strain>
    </source>
</reference>
<dbReference type="AlphaFoldDB" id="A0ABD5YQH7"/>
<feature type="transmembrane region" description="Helical" evidence="1">
    <location>
        <begin position="218"/>
        <end position="241"/>
    </location>
</feature>
<dbReference type="PANTHER" id="PTHR44216">
    <property type="entry name" value="PROTEIN O-MANNOSYL-TRANSFERASE TMTC2"/>
    <property type="match status" value="1"/>
</dbReference>
<accession>A0ABD5YQH7</accession>
<gene>
    <name evidence="2" type="ORF">ACFQL7_18100</name>
</gene>
<keyword evidence="1" id="KW-0472">Membrane</keyword>
<sequence length="331" mass="35619">MNRSRQLVLFLLAIVAHIESLTYWFVATDTTKLIVSSRVLNVGDAVELFTQPMMYEADFTDIALFYRPIASLSYAIDYAVWGLDPTGYHLTNLVLHGVVVVLVAIVVTEITNDSIVGQLSAVLVALHPLMAEVVPAAPRRHDIVMAIFVLGSLTLYIRSKNKTASDGRANLVGALVLYALALGAKEPALLVPGLLFVWTAIQQYDTGPYNALRTAVRAVIPFGVVTVMYLAVRVAVLGGLGGYHHIRSGPVTLVDEIRVVVEYVISLAYPADVIGNGLAAGGLWMGVLLILAMLIVLVSLCGVSSLHRERSSATVHRCSLASSAAVQQLRC</sequence>
<evidence type="ECO:0000256" key="1">
    <source>
        <dbReference type="SAM" id="Phobius"/>
    </source>
</evidence>
<proteinExistence type="predicted"/>
<protein>
    <recommendedName>
        <fullName evidence="4">Glycosyltransferase RgtA/B/C/D-like domain-containing protein</fullName>
    </recommendedName>
</protein>
<evidence type="ECO:0000313" key="2">
    <source>
        <dbReference type="EMBL" id="MFC7191526.1"/>
    </source>
</evidence>